<comment type="caution">
    <text evidence="2">The sequence shown here is derived from an EMBL/GenBank/DDBJ whole genome shotgun (WGS) entry which is preliminary data.</text>
</comment>
<dbReference type="InterPro" id="IPR036397">
    <property type="entry name" value="RNaseH_sf"/>
</dbReference>
<dbReference type="Proteomes" id="UP000028302">
    <property type="component" value="Unassembled WGS sequence"/>
</dbReference>
<accession>A0A084IHH3</accession>
<sequence>MNTHKNARLTVHSRQVLVRRVIEQGLRPVDVAQAMAVSPRTVYKWLARYRNEGWTGLSDRSCRPHRCPHRTSAAQQARIRRLRRQRRIYSAITRQTGVPRATVARVLQRAGLNRLSALEPSPPVRRYEHDAPGDLLHLDIKKVNRFARPGHRVTGDRRGKSRGAGWDYLHMAIDDHSRVAHATIWPDETGASAVRALIAALRYYRRLGVQFKAVLTDNGACYQSRRFATACRRLGLQHKRTRPYRPRTNGKAERWIQTALHEWAYAHVYQNADERADYLPYWLHDYNWHRPHASLNHQPPISRLRLNVNNVVGLHT</sequence>
<proteinExistence type="predicted"/>
<dbReference type="InterPro" id="IPR024967">
    <property type="entry name" value="DNA-bd_IS481-type"/>
</dbReference>
<gene>
    <name evidence="2" type="ORF">C41B8_16514</name>
</gene>
<dbReference type="PROSITE" id="PS50994">
    <property type="entry name" value="INTEGRASE"/>
    <property type="match status" value="1"/>
</dbReference>
<organism evidence="2 3">
    <name type="scientific">Salinisphaera hydrothermalis (strain C41B8)</name>
    <dbReference type="NCBI Taxonomy" id="1304275"/>
    <lineage>
        <taxon>Bacteria</taxon>
        <taxon>Pseudomonadati</taxon>
        <taxon>Pseudomonadota</taxon>
        <taxon>Gammaproteobacteria</taxon>
        <taxon>Salinisphaerales</taxon>
        <taxon>Salinisphaeraceae</taxon>
        <taxon>Salinisphaera</taxon>
    </lineage>
</organism>
<dbReference type="AlphaFoldDB" id="A0A084IHH3"/>
<dbReference type="NCBIfam" id="NF033577">
    <property type="entry name" value="transpos_IS481"/>
    <property type="match status" value="1"/>
</dbReference>
<name>A0A084IHH3_SALHC</name>
<dbReference type="PANTHER" id="PTHR35004">
    <property type="entry name" value="TRANSPOSASE RV3428C-RELATED"/>
    <property type="match status" value="1"/>
</dbReference>
<evidence type="ECO:0000313" key="2">
    <source>
        <dbReference type="EMBL" id="KEZ76157.1"/>
    </source>
</evidence>
<dbReference type="InterPro" id="IPR001584">
    <property type="entry name" value="Integrase_cat-core"/>
</dbReference>
<dbReference type="PANTHER" id="PTHR35004:SF7">
    <property type="entry name" value="INTEGRASE PROTEIN"/>
    <property type="match status" value="1"/>
</dbReference>
<dbReference type="GO" id="GO:0015074">
    <property type="term" value="P:DNA integration"/>
    <property type="evidence" value="ECO:0007669"/>
    <property type="project" value="InterPro"/>
</dbReference>
<dbReference type="STRING" id="1304275.C41B8_16514"/>
<dbReference type="OrthoDB" id="6174090at2"/>
<dbReference type="PATRIC" id="fig|1304275.5.peg.3381"/>
<dbReference type="Pfam" id="PF13011">
    <property type="entry name" value="LZ_Tnp_IS481"/>
    <property type="match status" value="1"/>
</dbReference>
<dbReference type="RefSeq" id="WP_037340727.1">
    <property type="nucleotide sequence ID" value="NZ_APNK01000038.1"/>
</dbReference>
<dbReference type="InterPro" id="IPR012337">
    <property type="entry name" value="RNaseH-like_sf"/>
</dbReference>
<dbReference type="Pfam" id="PF13683">
    <property type="entry name" value="rve_3"/>
    <property type="match status" value="1"/>
</dbReference>
<dbReference type="GO" id="GO:0003676">
    <property type="term" value="F:nucleic acid binding"/>
    <property type="evidence" value="ECO:0007669"/>
    <property type="project" value="InterPro"/>
</dbReference>
<dbReference type="eggNOG" id="COG2801">
    <property type="taxonomic scope" value="Bacteria"/>
</dbReference>
<feature type="domain" description="Integrase catalytic" evidence="1">
    <location>
        <begin position="128"/>
        <end position="307"/>
    </location>
</feature>
<dbReference type="EMBL" id="APNK01000038">
    <property type="protein sequence ID" value="KEZ76157.1"/>
    <property type="molecule type" value="Genomic_DNA"/>
</dbReference>
<keyword evidence="3" id="KW-1185">Reference proteome</keyword>
<dbReference type="InterPro" id="IPR047656">
    <property type="entry name" value="IS481-like_transpos"/>
</dbReference>
<reference evidence="2 3" key="1">
    <citation type="submission" date="2013-03" db="EMBL/GenBank/DDBJ databases">
        <title>Salinisphaera hydrothermalis C41B8 Genome Sequencing.</title>
        <authorList>
            <person name="Li C."/>
            <person name="Lai Q."/>
            <person name="Shao Z."/>
        </authorList>
    </citation>
    <scope>NUCLEOTIDE SEQUENCE [LARGE SCALE GENOMIC DNA]</scope>
    <source>
        <strain evidence="2 3">C41B8</strain>
    </source>
</reference>
<protein>
    <submittedName>
        <fullName evidence="2">Integrase catalytic subunit</fullName>
    </submittedName>
</protein>
<evidence type="ECO:0000259" key="1">
    <source>
        <dbReference type="PROSITE" id="PS50994"/>
    </source>
</evidence>
<evidence type="ECO:0000313" key="3">
    <source>
        <dbReference type="Proteomes" id="UP000028302"/>
    </source>
</evidence>
<dbReference type="SUPFAM" id="SSF53098">
    <property type="entry name" value="Ribonuclease H-like"/>
    <property type="match status" value="1"/>
</dbReference>
<dbReference type="SUPFAM" id="SSF46689">
    <property type="entry name" value="Homeodomain-like"/>
    <property type="match status" value="1"/>
</dbReference>
<dbReference type="InterPro" id="IPR009057">
    <property type="entry name" value="Homeodomain-like_sf"/>
</dbReference>
<dbReference type="Gene3D" id="3.30.420.10">
    <property type="entry name" value="Ribonuclease H-like superfamily/Ribonuclease H"/>
    <property type="match status" value="1"/>
</dbReference>